<dbReference type="Proteomes" id="UP001321014">
    <property type="component" value="Unassembled WGS sequence"/>
</dbReference>
<feature type="compositionally biased region" description="Basic residues" evidence="1">
    <location>
        <begin position="290"/>
        <end position="301"/>
    </location>
</feature>
<dbReference type="RefSeq" id="WP_263388022.1">
    <property type="nucleotide sequence ID" value="NZ_JAOVQN010000007.1"/>
</dbReference>
<evidence type="ECO:0000313" key="2">
    <source>
        <dbReference type="EMBL" id="MCU9837942.1"/>
    </source>
</evidence>
<name>A0ABT2WRR0_9RHOB</name>
<sequence length="301" mass="32255">MTKGNSDHDILHPMDCAEWHLWSLRISKIIARAWTDKSFKAQLIAEPARALKDAGLAVPEGAEVVVEDGATQWSIGGSALNRVDRLVLPLPPKPKIDSVLKAWANGETGHPPILASEGEVAFSGVPAIEDSAARRVAEARRVGDARRVGEARRVAEGRRVAEDEGSMAAGSAARRVGAARRIVDEADFEASDAVARRMAEGRRVLDDWDEGTADAEARRVVEGRRVVEPGAPESDSAARRVSEDLTPSDGRRVADEPPAEDSPAKPAASEARRTAEGRRVAKDQPASKPTAKKGTRKPGKK</sequence>
<dbReference type="SUPFAM" id="SSF56209">
    <property type="entry name" value="Nitrile hydratase alpha chain"/>
    <property type="match status" value="1"/>
</dbReference>
<comment type="caution">
    <text evidence="2">The sequence shown here is derived from an EMBL/GenBank/DDBJ whole genome shotgun (WGS) entry which is preliminary data.</text>
</comment>
<protein>
    <submittedName>
        <fullName evidence="2">Uncharacterized protein</fullName>
    </submittedName>
</protein>
<evidence type="ECO:0000313" key="3">
    <source>
        <dbReference type="Proteomes" id="UP001321014"/>
    </source>
</evidence>
<reference evidence="2 3" key="1">
    <citation type="submission" date="2022-10" db="EMBL/GenBank/DDBJ databases">
        <title>Ruegeria sp. nov., isolated from ocean surface water.</title>
        <authorList>
            <person name="He W."/>
            <person name="Wang L."/>
            <person name="Zhang D.-F."/>
        </authorList>
    </citation>
    <scope>NUCLEOTIDE SEQUENCE [LARGE SCALE GENOMIC DNA]</scope>
    <source>
        <strain evidence="2 3">WL0004</strain>
    </source>
</reference>
<evidence type="ECO:0000256" key="1">
    <source>
        <dbReference type="SAM" id="MobiDB-lite"/>
    </source>
</evidence>
<dbReference type="EMBL" id="JAOVQN010000007">
    <property type="protein sequence ID" value="MCU9837942.1"/>
    <property type="molecule type" value="Genomic_DNA"/>
</dbReference>
<gene>
    <name evidence="2" type="ORF">OEZ49_09200</name>
</gene>
<dbReference type="Gene3D" id="3.90.330.10">
    <property type="entry name" value="Nitrile hydratase alpha /Thiocyanate hydrolase gamma"/>
    <property type="match status" value="1"/>
</dbReference>
<accession>A0ABT2WRR0</accession>
<keyword evidence="3" id="KW-1185">Reference proteome</keyword>
<proteinExistence type="predicted"/>
<feature type="compositionally biased region" description="Basic and acidic residues" evidence="1">
    <location>
        <begin position="236"/>
        <end position="255"/>
    </location>
</feature>
<dbReference type="InterPro" id="IPR036648">
    <property type="entry name" value="CN_Hdrase_a/SCN_Hdrase_g_sf"/>
</dbReference>
<feature type="compositionally biased region" description="Basic and acidic residues" evidence="1">
    <location>
        <begin position="270"/>
        <end position="282"/>
    </location>
</feature>
<feature type="region of interest" description="Disordered" evidence="1">
    <location>
        <begin position="224"/>
        <end position="301"/>
    </location>
</feature>
<organism evidence="2 3">
    <name type="scientific">Ruegeria marisflavi</name>
    <dbReference type="NCBI Taxonomy" id="2984152"/>
    <lineage>
        <taxon>Bacteria</taxon>
        <taxon>Pseudomonadati</taxon>
        <taxon>Pseudomonadota</taxon>
        <taxon>Alphaproteobacteria</taxon>
        <taxon>Rhodobacterales</taxon>
        <taxon>Roseobacteraceae</taxon>
        <taxon>Ruegeria</taxon>
    </lineage>
</organism>